<proteinExistence type="predicted"/>
<reference evidence="1 2" key="1">
    <citation type="submission" date="2022-06" db="EMBL/GenBank/DDBJ databases">
        <title>Sequencing the genomes of 1000 actinobacteria strains.</title>
        <authorList>
            <person name="Klenk H.-P."/>
        </authorList>
    </citation>
    <scope>NUCLEOTIDE SEQUENCE [LARGE SCALE GENOMIC DNA]</scope>
    <source>
        <strain evidence="1 2">DSM 41656</strain>
    </source>
</reference>
<comment type="caution">
    <text evidence="1">The sequence shown here is derived from an EMBL/GenBank/DDBJ whole genome shotgun (WGS) entry which is preliminary data.</text>
</comment>
<dbReference type="Proteomes" id="UP001206483">
    <property type="component" value="Unassembled WGS sequence"/>
</dbReference>
<protein>
    <recommendedName>
        <fullName evidence="3">Lipoprotein</fullName>
    </recommendedName>
</protein>
<sequence length="57" mass="5554">MADPMSAAVPVPRASAVRDSVADMRSSARWTAGALGAVGSLVLGACRSAGRPDAVGG</sequence>
<dbReference type="EMBL" id="JAMZDX010000009">
    <property type="protein sequence ID" value="MCP2314614.1"/>
    <property type="molecule type" value="Genomic_DNA"/>
</dbReference>
<name>A0ABT1JBK2_9ACTN</name>
<keyword evidence="2" id="KW-1185">Reference proteome</keyword>
<gene>
    <name evidence="1" type="ORF">FHR36_007815</name>
</gene>
<accession>A0ABT1JBK2</accession>
<organism evidence="1 2">
    <name type="scientific">Kitasatospora paracochleata</name>
    <dbReference type="NCBI Taxonomy" id="58354"/>
    <lineage>
        <taxon>Bacteria</taxon>
        <taxon>Bacillati</taxon>
        <taxon>Actinomycetota</taxon>
        <taxon>Actinomycetes</taxon>
        <taxon>Kitasatosporales</taxon>
        <taxon>Streptomycetaceae</taxon>
        <taxon>Kitasatospora</taxon>
    </lineage>
</organism>
<evidence type="ECO:0008006" key="3">
    <source>
        <dbReference type="Google" id="ProtNLM"/>
    </source>
</evidence>
<evidence type="ECO:0000313" key="1">
    <source>
        <dbReference type="EMBL" id="MCP2314614.1"/>
    </source>
</evidence>
<evidence type="ECO:0000313" key="2">
    <source>
        <dbReference type="Proteomes" id="UP001206483"/>
    </source>
</evidence>